<dbReference type="PANTHER" id="PTHR33337:SF40">
    <property type="entry name" value="CENP-V_GFA DOMAIN-CONTAINING PROTEIN-RELATED"/>
    <property type="match status" value="1"/>
</dbReference>
<evidence type="ECO:0000256" key="2">
    <source>
        <dbReference type="ARBA" id="ARBA00022723"/>
    </source>
</evidence>
<dbReference type="InterPro" id="IPR006913">
    <property type="entry name" value="CENP-V/GFA"/>
</dbReference>
<keyword evidence="2" id="KW-0479">Metal-binding</keyword>
<dbReference type="SUPFAM" id="SSF51316">
    <property type="entry name" value="Mss4-like"/>
    <property type="match status" value="1"/>
</dbReference>
<dbReference type="Pfam" id="PF04828">
    <property type="entry name" value="GFA"/>
    <property type="match status" value="1"/>
</dbReference>
<sequence length="143" mass="15204">MRNQPPPFHGSCLCGQIKYEVRSEIKAVTHCHCGICQKAHGAAFGSYGSVALSDFSFTDGQAWVRSHASSPGVARTFCGACGSPLTWHQAEGEWASWISLALGTLDTPFTPHRHRQAHAGSRPPWSPDGGHAGSSPAAPPQSR</sequence>
<dbReference type="RefSeq" id="WP_083526612.1">
    <property type="nucleotide sequence ID" value="NZ_BCNT01000006.1"/>
</dbReference>
<dbReference type="Proteomes" id="UP001597463">
    <property type="component" value="Unassembled WGS sequence"/>
</dbReference>
<comment type="caution">
    <text evidence="7">The sequence shown here is derived from an EMBL/GenBank/DDBJ whole genome shotgun (WGS) entry which is preliminary data.</text>
</comment>
<evidence type="ECO:0000256" key="4">
    <source>
        <dbReference type="ARBA" id="ARBA00023239"/>
    </source>
</evidence>
<reference evidence="8" key="1">
    <citation type="journal article" date="2019" name="Int. J. Syst. Evol. Microbiol.">
        <title>The Global Catalogue of Microorganisms (GCM) 10K type strain sequencing project: providing services to taxonomists for standard genome sequencing and annotation.</title>
        <authorList>
            <consortium name="The Broad Institute Genomics Platform"/>
            <consortium name="The Broad Institute Genome Sequencing Center for Infectious Disease"/>
            <person name="Wu L."/>
            <person name="Ma J."/>
        </authorList>
    </citation>
    <scope>NUCLEOTIDE SEQUENCE [LARGE SCALE GENOMIC DNA]</scope>
    <source>
        <strain evidence="8">TISTR 1906</strain>
    </source>
</reference>
<keyword evidence="4" id="KW-0456">Lyase</keyword>
<comment type="similarity">
    <text evidence="1">Belongs to the Gfa family.</text>
</comment>
<evidence type="ECO:0000313" key="8">
    <source>
        <dbReference type="Proteomes" id="UP001597463"/>
    </source>
</evidence>
<organism evidence="7 8">
    <name type="scientific">Comamonas terrae</name>
    <dbReference type="NCBI Taxonomy" id="673548"/>
    <lineage>
        <taxon>Bacteria</taxon>
        <taxon>Pseudomonadati</taxon>
        <taxon>Pseudomonadota</taxon>
        <taxon>Betaproteobacteria</taxon>
        <taxon>Burkholderiales</taxon>
        <taxon>Comamonadaceae</taxon>
        <taxon>Comamonas</taxon>
    </lineage>
</organism>
<dbReference type="PROSITE" id="PS51891">
    <property type="entry name" value="CENP_V_GFA"/>
    <property type="match status" value="1"/>
</dbReference>
<evidence type="ECO:0000259" key="6">
    <source>
        <dbReference type="PROSITE" id="PS51891"/>
    </source>
</evidence>
<dbReference type="PANTHER" id="PTHR33337">
    <property type="entry name" value="GFA DOMAIN-CONTAINING PROTEIN"/>
    <property type="match status" value="1"/>
</dbReference>
<feature type="domain" description="CENP-V/GFA" evidence="6">
    <location>
        <begin position="8"/>
        <end position="126"/>
    </location>
</feature>
<dbReference type="Gene3D" id="3.90.1590.10">
    <property type="entry name" value="glutathione-dependent formaldehyde- activating enzyme (gfa)"/>
    <property type="match status" value="1"/>
</dbReference>
<proteinExistence type="inferred from homology"/>
<evidence type="ECO:0000313" key="7">
    <source>
        <dbReference type="EMBL" id="MFD2756305.1"/>
    </source>
</evidence>
<gene>
    <name evidence="7" type="ORF">ACFSW6_19705</name>
</gene>
<protein>
    <submittedName>
        <fullName evidence="7">GFA family protein</fullName>
    </submittedName>
</protein>
<dbReference type="EMBL" id="JBHUMV010000010">
    <property type="protein sequence ID" value="MFD2756305.1"/>
    <property type="molecule type" value="Genomic_DNA"/>
</dbReference>
<evidence type="ECO:0000256" key="3">
    <source>
        <dbReference type="ARBA" id="ARBA00022833"/>
    </source>
</evidence>
<keyword evidence="8" id="KW-1185">Reference proteome</keyword>
<evidence type="ECO:0000256" key="5">
    <source>
        <dbReference type="SAM" id="MobiDB-lite"/>
    </source>
</evidence>
<feature type="region of interest" description="Disordered" evidence="5">
    <location>
        <begin position="109"/>
        <end position="143"/>
    </location>
</feature>
<evidence type="ECO:0000256" key="1">
    <source>
        <dbReference type="ARBA" id="ARBA00005495"/>
    </source>
</evidence>
<keyword evidence="3" id="KW-0862">Zinc</keyword>
<name>A0ABW5USS5_9BURK</name>
<accession>A0ABW5USS5</accession>
<dbReference type="InterPro" id="IPR011057">
    <property type="entry name" value="Mss4-like_sf"/>
</dbReference>